<dbReference type="SUPFAM" id="SSF53474">
    <property type="entry name" value="alpha/beta-Hydrolases"/>
    <property type="match status" value="1"/>
</dbReference>
<evidence type="ECO:0000256" key="2">
    <source>
        <dbReference type="SAM" id="SignalP"/>
    </source>
</evidence>
<name>F0SFC5_RUBBR</name>
<dbReference type="PANTHER" id="PTHR22946">
    <property type="entry name" value="DIENELACTONE HYDROLASE DOMAIN-CONTAINING PROTEIN-RELATED"/>
    <property type="match status" value="1"/>
</dbReference>
<organism evidence="3 4">
    <name type="scientific">Rubinisphaera brasiliensis (strain ATCC 49424 / DSM 5305 / JCM 21570 / IAM 15109 / NBRC 103401 / IFAM 1448)</name>
    <name type="common">Planctomyces brasiliensis</name>
    <dbReference type="NCBI Taxonomy" id="756272"/>
    <lineage>
        <taxon>Bacteria</taxon>
        <taxon>Pseudomonadati</taxon>
        <taxon>Planctomycetota</taxon>
        <taxon>Planctomycetia</taxon>
        <taxon>Planctomycetales</taxon>
        <taxon>Planctomycetaceae</taxon>
        <taxon>Rubinisphaera</taxon>
    </lineage>
</organism>
<dbReference type="RefSeq" id="WP_013628059.1">
    <property type="nucleotide sequence ID" value="NC_015174.1"/>
</dbReference>
<dbReference type="eggNOG" id="COG1073">
    <property type="taxonomic scope" value="Bacteria"/>
</dbReference>
<dbReference type="STRING" id="756272.Plabr_1721"/>
<sequence>MSPFSGNLHRWAVIVVCCLSAAMCTAAEPVTPDGEPHTWTVKDSLQLIADQSDDANDCLAGLCWQPEEFEVVNREPLSQHGDRLIQFPSPVASSDAINDLVSLEWYLARDDAGTPVEAPAIVVVHESGSSMHVGRLFAVSLRKMGFHTFLIHLPYYGHRRHPDQQRGAHQISAMRQAIADVRRARDAVAVLPHVDERTIALQGTSLGGFVSASSASLDGRYDAVFLMLAGGDLHDIIMHGEKDAAKVRQKLEEHGLVDEKLKSAVQRVEPTRIAHRITPGRTWLYSGVYDKVVPQRNSELLAKTMQLPGSHHIRMMANHYSGVIYLPLIFSHIHDQIQRIHTDQAEQKK</sequence>
<keyword evidence="1" id="KW-0378">Hydrolase</keyword>
<dbReference type="GO" id="GO:0052689">
    <property type="term" value="F:carboxylic ester hydrolase activity"/>
    <property type="evidence" value="ECO:0007669"/>
    <property type="project" value="UniProtKB-ARBA"/>
</dbReference>
<feature type="chain" id="PRO_5003260287" evidence="2">
    <location>
        <begin position="27"/>
        <end position="349"/>
    </location>
</feature>
<feature type="signal peptide" evidence="2">
    <location>
        <begin position="1"/>
        <end position="26"/>
    </location>
</feature>
<dbReference type="HOGENOM" id="CLU_812966_0_0_0"/>
<dbReference type="EMBL" id="CP002546">
    <property type="protein sequence ID" value="ADY59332.1"/>
    <property type="molecule type" value="Genomic_DNA"/>
</dbReference>
<dbReference type="InterPro" id="IPR002471">
    <property type="entry name" value="Pept_S9_AS"/>
</dbReference>
<dbReference type="Proteomes" id="UP000006860">
    <property type="component" value="Chromosome"/>
</dbReference>
<proteinExistence type="predicted"/>
<dbReference type="PANTHER" id="PTHR22946:SF9">
    <property type="entry name" value="POLYKETIDE TRANSFERASE AF380"/>
    <property type="match status" value="1"/>
</dbReference>
<dbReference type="GO" id="GO:0006508">
    <property type="term" value="P:proteolysis"/>
    <property type="evidence" value="ECO:0007669"/>
    <property type="project" value="InterPro"/>
</dbReference>
<dbReference type="GO" id="GO:0004252">
    <property type="term" value="F:serine-type endopeptidase activity"/>
    <property type="evidence" value="ECO:0007669"/>
    <property type="project" value="InterPro"/>
</dbReference>
<dbReference type="InterPro" id="IPR050261">
    <property type="entry name" value="FrsA_esterase"/>
</dbReference>
<evidence type="ECO:0000313" key="3">
    <source>
        <dbReference type="EMBL" id="ADY59332.1"/>
    </source>
</evidence>
<dbReference type="OrthoDB" id="9783926at2"/>
<keyword evidence="4" id="KW-1185">Reference proteome</keyword>
<gene>
    <name evidence="3" type="ordered locus">Plabr_1721</name>
</gene>
<keyword evidence="2" id="KW-0732">Signal</keyword>
<dbReference type="Gene3D" id="3.40.50.1820">
    <property type="entry name" value="alpha/beta hydrolase"/>
    <property type="match status" value="1"/>
</dbReference>
<evidence type="ECO:0000313" key="4">
    <source>
        <dbReference type="Proteomes" id="UP000006860"/>
    </source>
</evidence>
<dbReference type="KEGG" id="pbs:Plabr_1721"/>
<dbReference type="PROSITE" id="PS00708">
    <property type="entry name" value="PRO_ENDOPEP_SER"/>
    <property type="match status" value="1"/>
</dbReference>
<reference evidence="4" key="1">
    <citation type="submission" date="2011-02" db="EMBL/GenBank/DDBJ databases">
        <title>The complete genome of Planctomyces brasiliensis DSM 5305.</title>
        <authorList>
            <person name="Lucas S."/>
            <person name="Copeland A."/>
            <person name="Lapidus A."/>
            <person name="Bruce D."/>
            <person name="Goodwin L."/>
            <person name="Pitluck S."/>
            <person name="Kyrpides N."/>
            <person name="Mavromatis K."/>
            <person name="Pagani I."/>
            <person name="Ivanova N."/>
            <person name="Ovchinnikova G."/>
            <person name="Lu M."/>
            <person name="Detter J.C."/>
            <person name="Han C."/>
            <person name="Land M."/>
            <person name="Hauser L."/>
            <person name="Markowitz V."/>
            <person name="Cheng J.-F."/>
            <person name="Hugenholtz P."/>
            <person name="Woyke T."/>
            <person name="Wu D."/>
            <person name="Tindall B."/>
            <person name="Pomrenke H.G."/>
            <person name="Brambilla E."/>
            <person name="Klenk H.-P."/>
            <person name="Eisen J.A."/>
        </authorList>
    </citation>
    <scope>NUCLEOTIDE SEQUENCE [LARGE SCALE GENOMIC DNA]</scope>
    <source>
        <strain evidence="4">ATCC 49424 / DSM 5305 / JCM 21570 / NBRC 103401 / IFAM 1448</strain>
    </source>
</reference>
<dbReference type="InterPro" id="IPR029058">
    <property type="entry name" value="AB_hydrolase_fold"/>
</dbReference>
<evidence type="ECO:0000256" key="1">
    <source>
        <dbReference type="ARBA" id="ARBA00022801"/>
    </source>
</evidence>
<dbReference type="AlphaFoldDB" id="F0SFC5"/>
<protein>
    <submittedName>
        <fullName evidence="3">Uncharacterized protein</fullName>
    </submittedName>
</protein>
<accession>F0SFC5</accession>